<protein>
    <recommendedName>
        <fullName evidence="1">UbiC transcription regulator-associated domain-containing protein</fullName>
    </recommendedName>
</protein>
<dbReference type="PANTHER" id="PTHR44846">
    <property type="entry name" value="MANNOSYL-D-GLYCERATE TRANSPORT/METABOLISM SYSTEM REPRESSOR MNGR-RELATED"/>
    <property type="match status" value="1"/>
</dbReference>
<evidence type="ECO:0000313" key="2">
    <source>
        <dbReference type="EMBL" id="MPN39432.1"/>
    </source>
</evidence>
<dbReference type="AlphaFoldDB" id="A0A645HLW3"/>
<feature type="domain" description="UbiC transcription regulator-associated" evidence="1">
    <location>
        <begin position="1"/>
        <end position="139"/>
    </location>
</feature>
<dbReference type="PANTHER" id="PTHR44846:SF1">
    <property type="entry name" value="MANNOSYL-D-GLYCERATE TRANSPORT_METABOLISM SYSTEM REPRESSOR MNGR-RELATED"/>
    <property type="match status" value="1"/>
</dbReference>
<dbReference type="SMART" id="SM00866">
    <property type="entry name" value="UTRA"/>
    <property type="match status" value="1"/>
</dbReference>
<dbReference type="EMBL" id="VSSQ01095244">
    <property type="protein sequence ID" value="MPN39432.1"/>
    <property type="molecule type" value="Genomic_DNA"/>
</dbReference>
<name>A0A645HLW3_9ZZZZ</name>
<dbReference type="GO" id="GO:0045892">
    <property type="term" value="P:negative regulation of DNA-templated transcription"/>
    <property type="evidence" value="ECO:0007669"/>
    <property type="project" value="TreeGrafter"/>
</dbReference>
<dbReference type="InterPro" id="IPR011663">
    <property type="entry name" value="UTRA"/>
</dbReference>
<reference evidence="2" key="1">
    <citation type="submission" date="2019-08" db="EMBL/GenBank/DDBJ databases">
        <authorList>
            <person name="Kucharzyk K."/>
            <person name="Murdoch R.W."/>
            <person name="Higgins S."/>
            <person name="Loffler F."/>
        </authorList>
    </citation>
    <scope>NUCLEOTIDE SEQUENCE</scope>
</reference>
<evidence type="ECO:0000259" key="1">
    <source>
        <dbReference type="SMART" id="SM00866"/>
    </source>
</evidence>
<dbReference type="InterPro" id="IPR050679">
    <property type="entry name" value="Bact_HTH_transcr_reg"/>
</dbReference>
<gene>
    <name evidence="2" type="ORF">SDC9_186960</name>
</gene>
<organism evidence="2">
    <name type="scientific">bioreactor metagenome</name>
    <dbReference type="NCBI Taxonomy" id="1076179"/>
    <lineage>
        <taxon>unclassified sequences</taxon>
        <taxon>metagenomes</taxon>
        <taxon>ecological metagenomes</taxon>
    </lineage>
</organism>
<dbReference type="GO" id="GO:0003677">
    <property type="term" value="F:DNA binding"/>
    <property type="evidence" value="ECO:0007669"/>
    <property type="project" value="InterPro"/>
</dbReference>
<proteinExistence type="predicted"/>
<dbReference type="InterPro" id="IPR028978">
    <property type="entry name" value="Chorismate_lyase_/UTRA_dom_sf"/>
</dbReference>
<dbReference type="SUPFAM" id="SSF64288">
    <property type="entry name" value="Chorismate lyase-like"/>
    <property type="match status" value="1"/>
</dbReference>
<dbReference type="Pfam" id="PF07702">
    <property type="entry name" value="UTRA"/>
    <property type="match status" value="1"/>
</dbReference>
<dbReference type="Gene3D" id="3.40.1410.10">
    <property type="entry name" value="Chorismate lyase-like"/>
    <property type="match status" value="1"/>
</dbReference>
<comment type="caution">
    <text evidence="2">The sequence shown here is derived from an EMBL/GenBank/DDBJ whole genome shotgun (WGS) entry which is preliminary data.</text>
</comment>
<accession>A0A645HLW3</accession>
<sequence>MLPRTDVLALKKIPGNPVCNLRLELPEDEPLIYLKRIRYADDEKVVFLETYVPFRKYSRLMEIDFTTASLYSSLESLYGVRANRARREIEAVTLNQDEAKLLDIPIHKAVCLVTSVAYAEYSETPVEYSIARYRGDRTKFAVETLR</sequence>